<keyword evidence="3" id="KW-1185">Reference proteome</keyword>
<sequence length="109" mass="12113">MSQSDLSLRTTKVLSPNRASTLSTTSSRSQQDNVKKIAITADGKLPLLRGIDQNRPLAAIIQDIASEWDLANAADYALQFTEPNRQVYITERNRIELQNGNVLSLTWSP</sequence>
<feature type="region of interest" description="Disordered" evidence="1">
    <location>
        <begin position="1"/>
        <end position="32"/>
    </location>
</feature>
<dbReference type="Proteomes" id="UP000596742">
    <property type="component" value="Unassembled WGS sequence"/>
</dbReference>
<proteinExistence type="predicted"/>
<name>A0A8B6G9E4_MYTGA</name>
<gene>
    <name evidence="2" type="ORF">MGAL_10B020725</name>
</gene>
<reference evidence="2" key="1">
    <citation type="submission" date="2018-11" db="EMBL/GenBank/DDBJ databases">
        <authorList>
            <person name="Alioto T."/>
            <person name="Alioto T."/>
        </authorList>
    </citation>
    <scope>NUCLEOTIDE SEQUENCE</scope>
</reference>
<evidence type="ECO:0000313" key="3">
    <source>
        <dbReference type="Proteomes" id="UP000596742"/>
    </source>
</evidence>
<organism evidence="2 3">
    <name type="scientific">Mytilus galloprovincialis</name>
    <name type="common">Mediterranean mussel</name>
    <dbReference type="NCBI Taxonomy" id="29158"/>
    <lineage>
        <taxon>Eukaryota</taxon>
        <taxon>Metazoa</taxon>
        <taxon>Spiralia</taxon>
        <taxon>Lophotrochozoa</taxon>
        <taxon>Mollusca</taxon>
        <taxon>Bivalvia</taxon>
        <taxon>Autobranchia</taxon>
        <taxon>Pteriomorphia</taxon>
        <taxon>Mytilida</taxon>
        <taxon>Mytiloidea</taxon>
        <taxon>Mytilidae</taxon>
        <taxon>Mytilinae</taxon>
        <taxon>Mytilus</taxon>
    </lineage>
</organism>
<dbReference type="EMBL" id="UYJE01008067">
    <property type="protein sequence ID" value="VDI60725.1"/>
    <property type="molecule type" value="Genomic_DNA"/>
</dbReference>
<dbReference type="OrthoDB" id="28413at2759"/>
<feature type="compositionally biased region" description="Polar residues" evidence="1">
    <location>
        <begin position="1"/>
        <end position="19"/>
    </location>
</feature>
<feature type="non-terminal residue" evidence="2">
    <location>
        <position position="1"/>
    </location>
</feature>
<accession>A0A8B6G9E4</accession>
<comment type="caution">
    <text evidence="2">The sequence shown here is derived from an EMBL/GenBank/DDBJ whole genome shotgun (WGS) entry which is preliminary data.</text>
</comment>
<dbReference type="AlphaFoldDB" id="A0A8B6G9E4"/>
<evidence type="ECO:0000256" key="1">
    <source>
        <dbReference type="SAM" id="MobiDB-lite"/>
    </source>
</evidence>
<feature type="compositionally biased region" description="Low complexity" evidence="1">
    <location>
        <begin position="20"/>
        <end position="29"/>
    </location>
</feature>
<protein>
    <submittedName>
        <fullName evidence="2">Engulfment and cell motility protein 1</fullName>
    </submittedName>
</protein>
<evidence type="ECO:0000313" key="2">
    <source>
        <dbReference type="EMBL" id="VDI60725.1"/>
    </source>
</evidence>